<dbReference type="SUPFAM" id="SSF47413">
    <property type="entry name" value="lambda repressor-like DNA-binding domains"/>
    <property type="match status" value="1"/>
</dbReference>
<evidence type="ECO:0000313" key="2">
    <source>
        <dbReference type="EMBL" id="HIU98870.1"/>
    </source>
</evidence>
<organism evidence="2 3">
    <name type="scientific">Candidatus Limadaptatus stercoripullorum</name>
    <dbReference type="NCBI Taxonomy" id="2840846"/>
    <lineage>
        <taxon>Bacteria</taxon>
        <taxon>Bacillati</taxon>
        <taxon>Bacillota</taxon>
        <taxon>Clostridia</taxon>
        <taxon>Eubacteriales</taxon>
        <taxon>Candidatus Limadaptatus</taxon>
    </lineage>
</organism>
<gene>
    <name evidence="2" type="ORF">IAC73_03395</name>
</gene>
<comment type="caution">
    <text evidence="2">The sequence shown here is derived from an EMBL/GenBank/DDBJ whole genome shotgun (WGS) entry which is preliminary data.</text>
</comment>
<dbReference type="InterPro" id="IPR010982">
    <property type="entry name" value="Lambda_DNA-bd_dom_sf"/>
</dbReference>
<dbReference type="CDD" id="cd00093">
    <property type="entry name" value="HTH_XRE"/>
    <property type="match status" value="1"/>
</dbReference>
<dbReference type="Proteomes" id="UP000886857">
    <property type="component" value="Unassembled WGS sequence"/>
</dbReference>
<name>A0A9D1SWP4_9FIRM</name>
<protein>
    <submittedName>
        <fullName evidence="2">Helix-turn-helix transcriptional regulator</fullName>
    </submittedName>
</protein>
<dbReference type="Pfam" id="PF01381">
    <property type="entry name" value="HTH_3"/>
    <property type="match status" value="1"/>
</dbReference>
<dbReference type="AlphaFoldDB" id="A0A9D1SWP4"/>
<dbReference type="InterPro" id="IPR001387">
    <property type="entry name" value="Cro/C1-type_HTH"/>
</dbReference>
<dbReference type="PROSITE" id="PS51257">
    <property type="entry name" value="PROKAR_LIPOPROTEIN"/>
    <property type="match status" value="1"/>
</dbReference>
<dbReference type="EMBL" id="DVOE01000050">
    <property type="protein sequence ID" value="HIU98870.1"/>
    <property type="molecule type" value="Genomic_DNA"/>
</dbReference>
<dbReference type="GO" id="GO:0003677">
    <property type="term" value="F:DNA binding"/>
    <property type="evidence" value="ECO:0007669"/>
    <property type="project" value="InterPro"/>
</dbReference>
<proteinExistence type="predicted"/>
<dbReference type="SMART" id="SM00530">
    <property type="entry name" value="HTH_XRE"/>
    <property type="match status" value="1"/>
</dbReference>
<evidence type="ECO:0000259" key="1">
    <source>
        <dbReference type="PROSITE" id="PS50943"/>
    </source>
</evidence>
<reference evidence="2" key="2">
    <citation type="journal article" date="2021" name="PeerJ">
        <title>Extensive microbial diversity within the chicken gut microbiome revealed by metagenomics and culture.</title>
        <authorList>
            <person name="Gilroy R."/>
            <person name="Ravi A."/>
            <person name="Getino M."/>
            <person name="Pursley I."/>
            <person name="Horton D.L."/>
            <person name="Alikhan N.F."/>
            <person name="Baker D."/>
            <person name="Gharbi K."/>
            <person name="Hall N."/>
            <person name="Watson M."/>
            <person name="Adriaenssens E.M."/>
            <person name="Foster-Nyarko E."/>
            <person name="Jarju S."/>
            <person name="Secka A."/>
            <person name="Antonio M."/>
            <person name="Oren A."/>
            <person name="Chaudhuri R.R."/>
            <person name="La Ragione R."/>
            <person name="Hildebrand F."/>
            <person name="Pallen M.J."/>
        </authorList>
    </citation>
    <scope>NUCLEOTIDE SEQUENCE</scope>
    <source>
        <strain evidence="2">10406</strain>
    </source>
</reference>
<sequence>MNNKFAERLSEFLREEKISQRQFAAAVGVTAACVSYWRSGQKQPTAENLYLIAKTYNLSLDFLLGVRDY</sequence>
<feature type="domain" description="HTH cro/C1-type" evidence="1">
    <location>
        <begin position="9"/>
        <end position="63"/>
    </location>
</feature>
<dbReference type="PROSITE" id="PS50943">
    <property type="entry name" value="HTH_CROC1"/>
    <property type="match status" value="1"/>
</dbReference>
<accession>A0A9D1SWP4</accession>
<evidence type="ECO:0000313" key="3">
    <source>
        <dbReference type="Proteomes" id="UP000886857"/>
    </source>
</evidence>
<reference evidence="2" key="1">
    <citation type="submission" date="2020-10" db="EMBL/GenBank/DDBJ databases">
        <authorList>
            <person name="Gilroy R."/>
        </authorList>
    </citation>
    <scope>NUCLEOTIDE SEQUENCE</scope>
    <source>
        <strain evidence="2">10406</strain>
    </source>
</reference>
<dbReference type="Gene3D" id="1.10.260.40">
    <property type="entry name" value="lambda repressor-like DNA-binding domains"/>
    <property type="match status" value="1"/>
</dbReference>